<feature type="transmembrane region" description="Helical" evidence="1">
    <location>
        <begin position="12"/>
        <end position="32"/>
    </location>
</feature>
<keyword evidence="3" id="KW-1185">Reference proteome</keyword>
<feature type="transmembrane region" description="Helical" evidence="1">
    <location>
        <begin position="52"/>
        <end position="70"/>
    </location>
</feature>
<keyword evidence="1" id="KW-0472">Membrane</keyword>
<accession>A0A6I6MFP2</accession>
<name>A0A6I6MFP2_9CAUL</name>
<protein>
    <submittedName>
        <fullName evidence="2">Uncharacterized protein</fullName>
    </submittedName>
</protein>
<evidence type="ECO:0000256" key="1">
    <source>
        <dbReference type="SAM" id="Phobius"/>
    </source>
</evidence>
<dbReference type="RefSeq" id="WP_158764299.1">
    <property type="nucleotide sequence ID" value="NZ_CP047045.1"/>
</dbReference>
<proteinExistence type="predicted"/>
<keyword evidence="1" id="KW-1133">Transmembrane helix</keyword>
<evidence type="ECO:0000313" key="3">
    <source>
        <dbReference type="Proteomes" id="UP000431269"/>
    </source>
</evidence>
<dbReference type="KEGG" id="tsv:DSM104635_00099"/>
<dbReference type="AlphaFoldDB" id="A0A6I6MFP2"/>
<dbReference type="EMBL" id="CP047045">
    <property type="protein sequence ID" value="QGZ93290.1"/>
    <property type="molecule type" value="Genomic_DNA"/>
</dbReference>
<keyword evidence="1" id="KW-0812">Transmembrane</keyword>
<gene>
    <name evidence="2" type="ORF">DSM104635_00099</name>
</gene>
<organism evidence="2 3">
    <name type="scientific">Terricaulis silvestris</name>
    <dbReference type="NCBI Taxonomy" id="2686094"/>
    <lineage>
        <taxon>Bacteria</taxon>
        <taxon>Pseudomonadati</taxon>
        <taxon>Pseudomonadota</taxon>
        <taxon>Alphaproteobacteria</taxon>
        <taxon>Caulobacterales</taxon>
        <taxon>Caulobacteraceae</taxon>
        <taxon>Terricaulis</taxon>
    </lineage>
</organism>
<reference evidence="3" key="1">
    <citation type="submission" date="2019-12" db="EMBL/GenBank/DDBJ databases">
        <title>Complete genome of Terracaulis silvestris 0127_4.</title>
        <authorList>
            <person name="Vieira S."/>
            <person name="Riedel T."/>
            <person name="Sproer C."/>
            <person name="Pascual J."/>
            <person name="Boedeker C."/>
            <person name="Overmann J."/>
        </authorList>
    </citation>
    <scope>NUCLEOTIDE SEQUENCE [LARGE SCALE GENOMIC DNA]</scope>
    <source>
        <strain evidence="3">0127_4</strain>
    </source>
</reference>
<sequence length="137" mass="16122">MSTYRVAERVVTLGGLFVNLPGMIILFGGWWLEFYFVERYEVQINLGPVLNVSVAVIALAMPLVLAWLWWSVTVPRWKIWALARCRDWPTLERVAIRDRLIWDERDWFGRAMARTEIWTPNLRKRFADLRRAGAAET</sequence>
<evidence type="ECO:0000313" key="2">
    <source>
        <dbReference type="EMBL" id="QGZ93290.1"/>
    </source>
</evidence>
<dbReference type="Proteomes" id="UP000431269">
    <property type="component" value="Chromosome"/>
</dbReference>